<evidence type="ECO:0000313" key="2">
    <source>
        <dbReference type="Proteomes" id="UP001627408"/>
    </source>
</evidence>
<dbReference type="RefSeq" id="WP_407591819.1">
    <property type="nucleotide sequence ID" value="NZ_JBHDIY010000002.1"/>
</dbReference>
<sequence length="147" mass="15809">MRTLAALLLILIWTTPLRAQDGWPNLDLLLGSTLAPGQQLARSFWLPDSSDPAQAQQAIGVVYPIIQGAAGNTGIVVGHFVRVDGGAWGFAGQVPELFGHDPRDAAFVPGAVQLTTTMLGPNEPRCCPTMPVRWQIDLTTKQAQRLN</sequence>
<proteinExistence type="predicted"/>
<reference evidence="1 2" key="1">
    <citation type="submission" date="2024-08" db="EMBL/GenBank/DDBJ databases">
        <title>Tateyamaria sp. nov., isolated from marine algae.</title>
        <authorList>
            <person name="Choi B.J."/>
            <person name="Kim J.M."/>
            <person name="Lee J.K."/>
            <person name="Choi D.G."/>
            <person name="Bayburt H."/>
            <person name="Baek J.H."/>
            <person name="Han D.M."/>
            <person name="Jeon C.O."/>
        </authorList>
    </citation>
    <scope>NUCLEOTIDE SEQUENCE [LARGE SCALE GENOMIC DNA]</scope>
    <source>
        <strain evidence="1 2">KMU-156</strain>
    </source>
</reference>
<comment type="caution">
    <text evidence="1">The sequence shown here is derived from an EMBL/GenBank/DDBJ whole genome shotgun (WGS) entry which is preliminary data.</text>
</comment>
<name>A0ABW8US23_9RHOB</name>
<dbReference type="Proteomes" id="UP001627408">
    <property type="component" value="Unassembled WGS sequence"/>
</dbReference>
<dbReference type="EMBL" id="JBHDIY010000002">
    <property type="protein sequence ID" value="MFL4469926.1"/>
    <property type="molecule type" value="Genomic_DNA"/>
</dbReference>
<protein>
    <submittedName>
        <fullName evidence="1">Uncharacterized protein</fullName>
    </submittedName>
</protein>
<accession>A0ABW8US23</accession>
<keyword evidence="2" id="KW-1185">Reference proteome</keyword>
<gene>
    <name evidence="1" type="ORF">ACERZ8_08645</name>
</gene>
<organism evidence="1 2">
    <name type="scientific">Tateyamaria armeniaca</name>
    <dbReference type="NCBI Taxonomy" id="2518930"/>
    <lineage>
        <taxon>Bacteria</taxon>
        <taxon>Pseudomonadati</taxon>
        <taxon>Pseudomonadota</taxon>
        <taxon>Alphaproteobacteria</taxon>
        <taxon>Rhodobacterales</taxon>
        <taxon>Roseobacteraceae</taxon>
        <taxon>Tateyamaria</taxon>
    </lineage>
</organism>
<evidence type="ECO:0000313" key="1">
    <source>
        <dbReference type="EMBL" id="MFL4469926.1"/>
    </source>
</evidence>